<keyword evidence="2" id="KW-1185">Reference proteome</keyword>
<sequence>MPPLPAGLILDAEEQMAFEQMGGRNTITFNRLGDNQTNSSLHFTTLGD</sequence>
<reference evidence="1" key="1">
    <citation type="submission" date="2021-06" db="EMBL/GenBank/DDBJ databases">
        <authorList>
            <person name="Kallberg Y."/>
            <person name="Tangrot J."/>
            <person name="Rosling A."/>
        </authorList>
    </citation>
    <scope>NUCLEOTIDE SEQUENCE</scope>
    <source>
        <strain evidence="1">87-6 pot B 2015</strain>
    </source>
</reference>
<proteinExistence type="predicted"/>
<accession>A0A9N8YMQ7</accession>
<dbReference type="Proteomes" id="UP000789375">
    <property type="component" value="Unassembled WGS sequence"/>
</dbReference>
<protein>
    <submittedName>
        <fullName evidence="1">13765_t:CDS:1</fullName>
    </submittedName>
</protein>
<dbReference type="EMBL" id="CAJVPP010000007">
    <property type="protein sequence ID" value="CAG8434447.1"/>
    <property type="molecule type" value="Genomic_DNA"/>
</dbReference>
<evidence type="ECO:0000313" key="1">
    <source>
        <dbReference type="EMBL" id="CAG8434447.1"/>
    </source>
</evidence>
<dbReference type="AlphaFoldDB" id="A0A9N8YMQ7"/>
<evidence type="ECO:0000313" key="2">
    <source>
        <dbReference type="Proteomes" id="UP000789375"/>
    </source>
</evidence>
<comment type="caution">
    <text evidence="1">The sequence shown here is derived from an EMBL/GenBank/DDBJ whole genome shotgun (WGS) entry which is preliminary data.</text>
</comment>
<organism evidence="1 2">
    <name type="scientific">Funneliformis mosseae</name>
    <name type="common">Endomycorrhizal fungus</name>
    <name type="synonym">Glomus mosseae</name>
    <dbReference type="NCBI Taxonomy" id="27381"/>
    <lineage>
        <taxon>Eukaryota</taxon>
        <taxon>Fungi</taxon>
        <taxon>Fungi incertae sedis</taxon>
        <taxon>Mucoromycota</taxon>
        <taxon>Glomeromycotina</taxon>
        <taxon>Glomeromycetes</taxon>
        <taxon>Glomerales</taxon>
        <taxon>Glomeraceae</taxon>
        <taxon>Funneliformis</taxon>
    </lineage>
</organism>
<name>A0A9N8YMQ7_FUNMO</name>
<gene>
    <name evidence="1" type="ORF">FMOSSE_LOCUS84</name>
</gene>